<accession>A0A6G0TJB4</accession>
<dbReference type="InterPro" id="IPR036291">
    <property type="entry name" value="NAD(P)-bd_dom_sf"/>
</dbReference>
<dbReference type="AlphaFoldDB" id="A0A6G0TJB4"/>
<evidence type="ECO:0000313" key="4">
    <source>
        <dbReference type="EMBL" id="KAE9533914.1"/>
    </source>
</evidence>
<dbReference type="GO" id="GO:0005811">
    <property type="term" value="C:lipid droplet"/>
    <property type="evidence" value="ECO:0007669"/>
    <property type="project" value="TreeGrafter"/>
</dbReference>
<dbReference type="InterPro" id="IPR005097">
    <property type="entry name" value="Sacchrp_dh_NADP-bd"/>
</dbReference>
<evidence type="ECO:0000313" key="5">
    <source>
        <dbReference type="Proteomes" id="UP000475862"/>
    </source>
</evidence>
<dbReference type="GO" id="GO:0005739">
    <property type="term" value="C:mitochondrion"/>
    <property type="evidence" value="ECO:0007669"/>
    <property type="project" value="TreeGrafter"/>
</dbReference>
<dbReference type="Pfam" id="PF03435">
    <property type="entry name" value="Sacchrp_dh_NADP"/>
    <property type="match status" value="1"/>
</dbReference>
<keyword evidence="2" id="KW-0472">Membrane</keyword>
<evidence type="ECO:0000259" key="3">
    <source>
        <dbReference type="Pfam" id="PF03435"/>
    </source>
</evidence>
<evidence type="ECO:0000256" key="1">
    <source>
        <dbReference type="ARBA" id="ARBA00038048"/>
    </source>
</evidence>
<keyword evidence="2" id="KW-0812">Transmembrane</keyword>
<dbReference type="InterPro" id="IPR051276">
    <property type="entry name" value="Saccharopine_DH-like_oxidrdct"/>
</dbReference>
<name>A0A6G0TJB4_APHGL</name>
<dbReference type="PANTHER" id="PTHR12286:SF5">
    <property type="entry name" value="SACCHAROPINE DEHYDROGENASE-LIKE OXIDOREDUCTASE"/>
    <property type="match status" value="1"/>
</dbReference>
<comment type="similarity">
    <text evidence="1">Belongs to the saccharopine dehydrogenase family.</text>
</comment>
<dbReference type="GO" id="GO:0009247">
    <property type="term" value="P:glycolipid biosynthetic process"/>
    <property type="evidence" value="ECO:0007669"/>
    <property type="project" value="TreeGrafter"/>
</dbReference>
<dbReference type="SUPFAM" id="SSF51735">
    <property type="entry name" value="NAD(P)-binding Rossmann-fold domains"/>
    <property type="match status" value="1"/>
</dbReference>
<sequence length="465" mass="52743">MEGKILDQETTAEQNPTNIQIANTRSKRKYDIIIIGASGYTGRHVTMEMGRLSQTYNLTWAVAGRNIKKLQDILNELYMTLDGYEDKKIDIIYANLYDFETIMKMTQTTSVVINCTTPYYIFGEVVVKSCVLTSTHYVDVTGEPLFMEKMAYKYDEQAEKNNSIIVSGVDVESVPSDLGVEFLFQHFNGELKNVDMYKYVYLSKIIFTVGGMIHHSIWISFLLHLATKKRRLYYRNLLDELMGIIRIKPTVSKLFHKQQLSMQTDHKTWCLACPEPDQAVVTRSIHHAKTKERLPYNFNARGYRVVSGLIPGILGLLMFLFLSILVIIQPIRSLFVQLPTFFTFGVSTSCGPSEKFMKNLCLTLTLIGYGTTSVKHPTIDPNNEKNDITARKKTIATVEIKNTNEFTSKAVILGAVTIIKDQINIPKGGVLTPAAAFRNTKFVERLMNHDAAVFKVESDLVTYSQ</sequence>
<reference evidence="4 5" key="1">
    <citation type="submission" date="2019-08" db="EMBL/GenBank/DDBJ databases">
        <title>The genome of the soybean aphid Biotype 1, its phylome, world population structure and adaptation to the North American continent.</title>
        <authorList>
            <person name="Giordano R."/>
            <person name="Donthu R.K."/>
            <person name="Hernandez A.G."/>
            <person name="Wright C.L."/>
            <person name="Zimin A.V."/>
        </authorList>
    </citation>
    <scope>NUCLEOTIDE SEQUENCE [LARGE SCALE GENOMIC DNA]</scope>
    <source>
        <tissue evidence="4">Whole aphids</tissue>
    </source>
</reference>
<feature type="transmembrane region" description="Helical" evidence="2">
    <location>
        <begin position="303"/>
        <end position="328"/>
    </location>
</feature>
<dbReference type="Gene3D" id="3.40.50.720">
    <property type="entry name" value="NAD(P)-binding Rossmann-like Domain"/>
    <property type="match status" value="1"/>
</dbReference>
<protein>
    <recommendedName>
        <fullName evidence="3">Saccharopine dehydrogenase NADP binding domain-containing protein</fullName>
    </recommendedName>
</protein>
<comment type="caution">
    <text evidence="4">The sequence shown here is derived from an EMBL/GenBank/DDBJ whole genome shotgun (WGS) entry which is preliminary data.</text>
</comment>
<dbReference type="Proteomes" id="UP000475862">
    <property type="component" value="Unassembled WGS sequence"/>
</dbReference>
<feature type="transmembrane region" description="Helical" evidence="2">
    <location>
        <begin position="205"/>
        <end position="226"/>
    </location>
</feature>
<feature type="domain" description="Saccharopine dehydrogenase NADP binding" evidence="3">
    <location>
        <begin position="32"/>
        <end position="166"/>
    </location>
</feature>
<gene>
    <name evidence="4" type="ORF">AGLY_008993</name>
</gene>
<keyword evidence="5" id="KW-1185">Reference proteome</keyword>
<keyword evidence="2" id="KW-1133">Transmembrane helix</keyword>
<organism evidence="4 5">
    <name type="scientific">Aphis glycines</name>
    <name type="common">Soybean aphid</name>
    <dbReference type="NCBI Taxonomy" id="307491"/>
    <lineage>
        <taxon>Eukaryota</taxon>
        <taxon>Metazoa</taxon>
        <taxon>Ecdysozoa</taxon>
        <taxon>Arthropoda</taxon>
        <taxon>Hexapoda</taxon>
        <taxon>Insecta</taxon>
        <taxon>Pterygota</taxon>
        <taxon>Neoptera</taxon>
        <taxon>Paraneoptera</taxon>
        <taxon>Hemiptera</taxon>
        <taxon>Sternorrhyncha</taxon>
        <taxon>Aphidomorpha</taxon>
        <taxon>Aphidoidea</taxon>
        <taxon>Aphididae</taxon>
        <taxon>Aphidini</taxon>
        <taxon>Aphis</taxon>
        <taxon>Aphis</taxon>
    </lineage>
</organism>
<proteinExistence type="inferred from homology"/>
<evidence type="ECO:0000256" key="2">
    <source>
        <dbReference type="SAM" id="Phobius"/>
    </source>
</evidence>
<dbReference type="PANTHER" id="PTHR12286">
    <property type="entry name" value="SACCHAROPINE DEHYDROGENASE-LIKE OXIDOREDUCTASE"/>
    <property type="match status" value="1"/>
</dbReference>
<dbReference type="GO" id="GO:0005886">
    <property type="term" value="C:plasma membrane"/>
    <property type="evidence" value="ECO:0007669"/>
    <property type="project" value="TreeGrafter"/>
</dbReference>
<dbReference type="OrthoDB" id="10268090at2759"/>
<dbReference type="EMBL" id="VYZN01000031">
    <property type="protein sequence ID" value="KAE9533914.1"/>
    <property type="molecule type" value="Genomic_DNA"/>
</dbReference>